<accession>A0A919GRS7</accession>
<keyword evidence="2" id="KW-0238">DNA-binding</keyword>
<dbReference type="InterPro" id="IPR050959">
    <property type="entry name" value="MarA-like"/>
</dbReference>
<organism evidence="5 6">
    <name type="scientific">Streptomyces capitiformicae</name>
    <dbReference type="NCBI Taxonomy" id="2014920"/>
    <lineage>
        <taxon>Bacteria</taxon>
        <taxon>Bacillati</taxon>
        <taxon>Actinomycetota</taxon>
        <taxon>Actinomycetes</taxon>
        <taxon>Kitasatosporales</taxon>
        <taxon>Streptomycetaceae</taxon>
        <taxon>Streptomyces</taxon>
    </lineage>
</organism>
<evidence type="ECO:0000256" key="3">
    <source>
        <dbReference type="ARBA" id="ARBA00023163"/>
    </source>
</evidence>
<gene>
    <name evidence="5" type="ORF">GCM10017771_41830</name>
</gene>
<reference evidence="5" key="2">
    <citation type="submission" date="2020-09" db="EMBL/GenBank/DDBJ databases">
        <authorList>
            <person name="Sun Q."/>
            <person name="Zhou Y."/>
        </authorList>
    </citation>
    <scope>NUCLEOTIDE SEQUENCE</scope>
    <source>
        <strain evidence="5">CGMCC 4.7403</strain>
    </source>
</reference>
<feature type="domain" description="HTH araC/xylS-type" evidence="4">
    <location>
        <begin position="16"/>
        <end position="119"/>
    </location>
</feature>
<protein>
    <recommendedName>
        <fullName evidence="4">HTH araC/xylS-type domain-containing protein</fullName>
    </recommendedName>
</protein>
<dbReference type="GO" id="GO:0003700">
    <property type="term" value="F:DNA-binding transcription factor activity"/>
    <property type="evidence" value="ECO:0007669"/>
    <property type="project" value="InterPro"/>
</dbReference>
<dbReference type="GO" id="GO:0043565">
    <property type="term" value="F:sequence-specific DNA binding"/>
    <property type="evidence" value="ECO:0007669"/>
    <property type="project" value="InterPro"/>
</dbReference>
<reference evidence="5" key="1">
    <citation type="journal article" date="2014" name="Int. J. Syst. Evol. Microbiol.">
        <title>Complete genome sequence of Corynebacterium casei LMG S-19264T (=DSM 44701T), isolated from a smear-ripened cheese.</title>
        <authorList>
            <consortium name="US DOE Joint Genome Institute (JGI-PGF)"/>
            <person name="Walter F."/>
            <person name="Albersmeier A."/>
            <person name="Kalinowski J."/>
            <person name="Ruckert C."/>
        </authorList>
    </citation>
    <scope>NUCLEOTIDE SEQUENCE</scope>
    <source>
        <strain evidence="5">CGMCC 4.7403</strain>
    </source>
</reference>
<evidence type="ECO:0000256" key="1">
    <source>
        <dbReference type="ARBA" id="ARBA00023015"/>
    </source>
</evidence>
<dbReference type="AlphaFoldDB" id="A0A919GRS7"/>
<dbReference type="Proteomes" id="UP000603227">
    <property type="component" value="Unassembled WGS sequence"/>
</dbReference>
<comment type="caution">
    <text evidence="5">The sequence shown here is derived from an EMBL/GenBank/DDBJ whole genome shotgun (WGS) entry which is preliminary data.</text>
</comment>
<evidence type="ECO:0000259" key="4">
    <source>
        <dbReference type="PROSITE" id="PS01124"/>
    </source>
</evidence>
<dbReference type="EMBL" id="BNAT01000013">
    <property type="protein sequence ID" value="GHH89757.1"/>
    <property type="molecule type" value="Genomic_DNA"/>
</dbReference>
<evidence type="ECO:0000313" key="5">
    <source>
        <dbReference type="EMBL" id="GHH89757.1"/>
    </source>
</evidence>
<evidence type="ECO:0000313" key="6">
    <source>
        <dbReference type="Proteomes" id="UP000603227"/>
    </source>
</evidence>
<dbReference type="Pfam" id="PF12833">
    <property type="entry name" value="HTH_18"/>
    <property type="match status" value="1"/>
</dbReference>
<proteinExistence type="predicted"/>
<keyword evidence="3" id="KW-0804">Transcription</keyword>
<dbReference type="Gene3D" id="1.10.10.60">
    <property type="entry name" value="Homeodomain-like"/>
    <property type="match status" value="1"/>
</dbReference>
<dbReference type="SMART" id="SM00342">
    <property type="entry name" value="HTH_ARAC"/>
    <property type="match status" value="1"/>
</dbReference>
<dbReference type="PANTHER" id="PTHR47504:SF5">
    <property type="entry name" value="RIGHT ORIGIN-BINDING PROTEIN"/>
    <property type="match status" value="1"/>
</dbReference>
<name>A0A919GRS7_9ACTN</name>
<keyword evidence="6" id="KW-1185">Reference proteome</keyword>
<dbReference type="InterPro" id="IPR018060">
    <property type="entry name" value="HTH_AraC"/>
</dbReference>
<dbReference type="PROSITE" id="PS01124">
    <property type="entry name" value="HTH_ARAC_FAMILY_2"/>
    <property type="match status" value="1"/>
</dbReference>
<sequence>MERALPEETRQRGTAERVRSFIRQNLHDPELAPPVVAAAHHISLSYLHRIFQQESPGETVGAWIRGRHLEGARRDLADPALRGLPGHALAARWGYPRASDFTRAFRPAYGLPPTEYRFQVLPCDGA</sequence>
<evidence type="ECO:0000256" key="2">
    <source>
        <dbReference type="ARBA" id="ARBA00023125"/>
    </source>
</evidence>
<dbReference type="SUPFAM" id="SSF46689">
    <property type="entry name" value="Homeodomain-like"/>
    <property type="match status" value="1"/>
</dbReference>
<keyword evidence="1" id="KW-0805">Transcription regulation</keyword>
<dbReference type="InterPro" id="IPR009057">
    <property type="entry name" value="Homeodomain-like_sf"/>
</dbReference>
<dbReference type="PANTHER" id="PTHR47504">
    <property type="entry name" value="RIGHT ORIGIN-BINDING PROTEIN"/>
    <property type="match status" value="1"/>
</dbReference>